<feature type="region of interest" description="Disordered" evidence="7">
    <location>
        <begin position="23"/>
        <end position="44"/>
    </location>
</feature>
<keyword evidence="3" id="KW-0812">Transmembrane</keyword>
<sequence>AYVLLNSNGVPMEVKPGDFLGVYSRDNGHHSHDDGPDPHSHEAIENAAGPKLPVSFHSPDEEAHAGEAVEAQRLYKEVRVLCWVMTAPSNHEKKAIHVKNTWGARCNKLIFMSSQTGTNSQSEIVF</sequence>
<evidence type="ECO:0000256" key="5">
    <source>
        <dbReference type="ARBA" id="ARBA00022989"/>
    </source>
</evidence>
<gene>
    <name evidence="8" type="ORF">AFUS01_LOCUS21645</name>
</gene>
<evidence type="ECO:0000256" key="4">
    <source>
        <dbReference type="ARBA" id="ARBA00022968"/>
    </source>
</evidence>
<dbReference type="AlphaFoldDB" id="A0A8J2K7M5"/>
<dbReference type="PANTHER" id="PTHR23033:SF14">
    <property type="entry name" value="GLYCOPROTEIN-N-ACETYLGALACTOSAMINE 3-BETA-GALACTOSYLTRANSFERASE 1-RELATED"/>
    <property type="match status" value="1"/>
</dbReference>
<comment type="subcellular location">
    <subcellularLocation>
        <location evidence="1">Membrane</location>
        <topology evidence="1">Single-pass type II membrane protein</topology>
    </subcellularLocation>
</comment>
<proteinExistence type="inferred from homology"/>
<organism evidence="8 9">
    <name type="scientific">Allacma fusca</name>
    <dbReference type="NCBI Taxonomy" id="39272"/>
    <lineage>
        <taxon>Eukaryota</taxon>
        <taxon>Metazoa</taxon>
        <taxon>Ecdysozoa</taxon>
        <taxon>Arthropoda</taxon>
        <taxon>Hexapoda</taxon>
        <taxon>Collembola</taxon>
        <taxon>Symphypleona</taxon>
        <taxon>Sminthuridae</taxon>
        <taxon>Allacma</taxon>
    </lineage>
</organism>
<name>A0A8J2K7M5_9HEXA</name>
<dbReference type="GO" id="GO:0016263">
    <property type="term" value="F:glycoprotein-N-acetylgalactosamine 3-beta-galactosyltransferase activity"/>
    <property type="evidence" value="ECO:0007669"/>
    <property type="project" value="TreeGrafter"/>
</dbReference>
<accession>A0A8J2K7M5</accession>
<protein>
    <submittedName>
        <fullName evidence="8">Uncharacterized protein</fullName>
    </submittedName>
</protein>
<dbReference type="EMBL" id="CAJVCH010244600">
    <property type="protein sequence ID" value="CAG7733184.1"/>
    <property type="molecule type" value="Genomic_DNA"/>
</dbReference>
<dbReference type="OrthoDB" id="414175at2759"/>
<evidence type="ECO:0000256" key="3">
    <source>
        <dbReference type="ARBA" id="ARBA00022692"/>
    </source>
</evidence>
<evidence type="ECO:0000256" key="1">
    <source>
        <dbReference type="ARBA" id="ARBA00004606"/>
    </source>
</evidence>
<keyword evidence="4" id="KW-0735">Signal-anchor</keyword>
<dbReference type="Proteomes" id="UP000708208">
    <property type="component" value="Unassembled WGS sequence"/>
</dbReference>
<dbReference type="PANTHER" id="PTHR23033">
    <property type="entry name" value="BETA1,3-GALACTOSYLTRANSFERASE"/>
    <property type="match status" value="1"/>
</dbReference>
<reference evidence="8" key="1">
    <citation type="submission" date="2021-06" db="EMBL/GenBank/DDBJ databases">
        <authorList>
            <person name="Hodson N. C."/>
            <person name="Mongue J. A."/>
            <person name="Jaron S. K."/>
        </authorList>
    </citation>
    <scope>NUCLEOTIDE SEQUENCE</scope>
</reference>
<keyword evidence="9" id="KW-1185">Reference proteome</keyword>
<comment type="similarity">
    <text evidence="2">Belongs to the glycosyltransferase 31 family. Beta3-Gal-T subfamily.</text>
</comment>
<keyword evidence="6" id="KW-0472">Membrane</keyword>
<evidence type="ECO:0000313" key="9">
    <source>
        <dbReference type="Proteomes" id="UP000708208"/>
    </source>
</evidence>
<evidence type="ECO:0000313" key="8">
    <source>
        <dbReference type="EMBL" id="CAG7733184.1"/>
    </source>
</evidence>
<evidence type="ECO:0000256" key="7">
    <source>
        <dbReference type="SAM" id="MobiDB-lite"/>
    </source>
</evidence>
<comment type="caution">
    <text evidence="8">The sequence shown here is derived from an EMBL/GenBank/DDBJ whole genome shotgun (WGS) entry which is preliminary data.</text>
</comment>
<keyword evidence="5" id="KW-1133">Transmembrane helix</keyword>
<dbReference type="GO" id="GO:0016020">
    <property type="term" value="C:membrane"/>
    <property type="evidence" value="ECO:0007669"/>
    <property type="project" value="UniProtKB-SubCell"/>
</dbReference>
<evidence type="ECO:0000256" key="2">
    <source>
        <dbReference type="ARBA" id="ARBA00006462"/>
    </source>
</evidence>
<evidence type="ECO:0000256" key="6">
    <source>
        <dbReference type="ARBA" id="ARBA00023136"/>
    </source>
</evidence>
<feature type="non-terminal residue" evidence="8">
    <location>
        <position position="1"/>
    </location>
</feature>
<dbReference type="InterPro" id="IPR026050">
    <property type="entry name" value="C1GALT1/C1GALT1_chp1"/>
</dbReference>
<feature type="compositionally biased region" description="Basic and acidic residues" evidence="7">
    <location>
        <begin position="26"/>
        <end position="44"/>
    </location>
</feature>